<protein>
    <submittedName>
        <fullName evidence="1">Uncharacterized protein</fullName>
    </submittedName>
</protein>
<gene>
    <name evidence="1" type="ORF">LCGC14_1708220</name>
</gene>
<proteinExistence type="predicted"/>
<evidence type="ECO:0000313" key="1">
    <source>
        <dbReference type="EMBL" id="KKM14229.1"/>
    </source>
</evidence>
<sequence>MTYKSEAKKRDVESEKKEMYEKALSELGLFLQYIQNNKRAKDIKKVLLRKSSR</sequence>
<organism evidence="1">
    <name type="scientific">marine sediment metagenome</name>
    <dbReference type="NCBI Taxonomy" id="412755"/>
    <lineage>
        <taxon>unclassified sequences</taxon>
        <taxon>metagenomes</taxon>
        <taxon>ecological metagenomes</taxon>
    </lineage>
</organism>
<comment type="caution">
    <text evidence="1">The sequence shown here is derived from an EMBL/GenBank/DDBJ whole genome shotgun (WGS) entry which is preliminary data.</text>
</comment>
<accession>A0A0F9I3K6</accession>
<reference evidence="1" key="1">
    <citation type="journal article" date="2015" name="Nature">
        <title>Complex archaea that bridge the gap between prokaryotes and eukaryotes.</title>
        <authorList>
            <person name="Spang A."/>
            <person name="Saw J.H."/>
            <person name="Jorgensen S.L."/>
            <person name="Zaremba-Niedzwiedzka K."/>
            <person name="Martijn J."/>
            <person name="Lind A.E."/>
            <person name="van Eijk R."/>
            <person name="Schleper C."/>
            <person name="Guy L."/>
            <person name="Ettema T.J."/>
        </authorList>
    </citation>
    <scope>NUCLEOTIDE SEQUENCE</scope>
</reference>
<dbReference type="EMBL" id="LAZR01015198">
    <property type="protein sequence ID" value="KKM14229.1"/>
    <property type="molecule type" value="Genomic_DNA"/>
</dbReference>
<name>A0A0F9I3K6_9ZZZZ</name>
<dbReference type="AlphaFoldDB" id="A0A0F9I3K6"/>